<dbReference type="InterPro" id="IPR036186">
    <property type="entry name" value="Serpin_sf"/>
</dbReference>
<gene>
    <name evidence="3" type="ORF">AArcS_0772</name>
</gene>
<dbReference type="PANTHER" id="PTHR11461:SF211">
    <property type="entry name" value="GH10112P-RELATED"/>
    <property type="match status" value="1"/>
</dbReference>
<dbReference type="PROSITE" id="PS51257">
    <property type="entry name" value="PROKAR_LIPOPROTEIN"/>
    <property type="match status" value="1"/>
</dbReference>
<dbReference type="Pfam" id="PF00079">
    <property type="entry name" value="Serpin"/>
    <property type="match status" value="1"/>
</dbReference>
<dbReference type="InterPro" id="IPR023795">
    <property type="entry name" value="Serpin_CS"/>
</dbReference>
<keyword evidence="4" id="KW-1185">Reference proteome</keyword>
<dbReference type="RefSeq" id="WP_238479097.1">
    <property type="nucleotide sequence ID" value="NZ_CP064786.1"/>
</dbReference>
<dbReference type="PROSITE" id="PS00284">
    <property type="entry name" value="SERPIN"/>
    <property type="match status" value="1"/>
</dbReference>
<dbReference type="InterPro" id="IPR023796">
    <property type="entry name" value="Serpin_dom"/>
</dbReference>
<feature type="domain" description="Serpin" evidence="2">
    <location>
        <begin position="65"/>
        <end position="431"/>
    </location>
</feature>
<dbReference type="InterPro" id="IPR042185">
    <property type="entry name" value="Serpin_sf_2"/>
</dbReference>
<protein>
    <submittedName>
        <fullName evidence="3">Serine protease inhibitor</fullName>
    </submittedName>
</protein>
<reference evidence="3" key="1">
    <citation type="submission" date="2020-11" db="EMBL/GenBank/DDBJ databases">
        <title>Carbohydrate-dependent, anaerobic sulfur respiration: A novel catabolism in halophilic archaea.</title>
        <authorList>
            <person name="Sorokin D.Y."/>
            <person name="Messina E."/>
            <person name="Smedile F."/>
            <person name="La Cono V."/>
            <person name="Hallsworth J.E."/>
            <person name="Yakimov M.M."/>
        </authorList>
    </citation>
    <scope>NUCLEOTIDE SEQUENCE</scope>
    <source>
        <strain evidence="3">AArc-S</strain>
    </source>
</reference>
<dbReference type="GeneID" id="70684156"/>
<evidence type="ECO:0000259" key="2">
    <source>
        <dbReference type="SMART" id="SM00093"/>
    </source>
</evidence>
<sequence>MTRERMTPARGRREVLALAGAVQGALLAGCLDGLDSPGGGMGGSIDDLPTQDLDQLVAGNDQFALDALVELIEDTPEENLFFSPYSIRAALAMTWAGARDDTETAMADALAFALDQDEQHAAFADLDAELDARSDAQDNNDGEPFTLRAVNDVWGREEYPYRDEFLDTLDEHYGAELRSVPFETDPGAARTEINEYIAEQTEDRIDELLPQNAVDASTVLVLTNAIYFHASWLHQFNEGATEPAEFTALDGETGEVEMMSQEQRFPYAEVDGHQLVDLPYVGNEVSMIVILPAEGEFEAFEEALDPATLGGLLGELSTIQGTIELPRFEYESSFALKEVLSALGMEVAFDLGSADFSGIVEDGGLAISDVWHDAFVSVDEEGTEAAAATAVGMEESAPQDTFEMTVDRPFLFCIRDRPTETLLFVGRVVDAAAAQ</sequence>
<dbReference type="InterPro" id="IPR000215">
    <property type="entry name" value="Serpin_fam"/>
</dbReference>
<dbReference type="EMBL" id="CP064786">
    <property type="protein sequence ID" value="QSG01996.1"/>
    <property type="molecule type" value="Genomic_DNA"/>
</dbReference>
<dbReference type="SMART" id="SM00093">
    <property type="entry name" value="SERPIN"/>
    <property type="match status" value="1"/>
</dbReference>
<proteinExistence type="inferred from homology"/>
<evidence type="ECO:0000313" key="3">
    <source>
        <dbReference type="EMBL" id="QSG01996.1"/>
    </source>
</evidence>
<dbReference type="AlphaFoldDB" id="A0A897MUZ4"/>
<name>A0A897MUZ4_9EURY</name>
<dbReference type="Gene3D" id="2.30.39.10">
    <property type="entry name" value="Alpha-1-antitrypsin, domain 1"/>
    <property type="match status" value="1"/>
</dbReference>
<dbReference type="PANTHER" id="PTHR11461">
    <property type="entry name" value="SERINE PROTEASE INHIBITOR, SERPIN"/>
    <property type="match status" value="1"/>
</dbReference>
<dbReference type="Gene3D" id="3.30.497.10">
    <property type="entry name" value="Antithrombin, subunit I, domain 2"/>
    <property type="match status" value="1"/>
</dbReference>
<dbReference type="CDD" id="cd19590">
    <property type="entry name" value="serpin_thermopin-like"/>
    <property type="match status" value="1"/>
</dbReference>
<accession>A0A897MUZ4</accession>
<dbReference type="GO" id="GO:0004867">
    <property type="term" value="F:serine-type endopeptidase inhibitor activity"/>
    <property type="evidence" value="ECO:0007669"/>
    <property type="project" value="InterPro"/>
</dbReference>
<comment type="similarity">
    <text evidence="1">Belongs to the serpin family.</text>
</comment>
<organism evidence="3 4">
    <name type="scientific">Natranaeroarchaeum sulfidigenes</name>
    <dbReference type="NCBI Taxonomy" id="2784880"/>
    <lineage>
        <taxon>Archaea</taxon>
        <taxon>Methanobacteriati</taxon>
        <taxon>Methanobacteriota</taxon>
        <taxon>Stenosarchaea group</taxon>
        <taxon>Halobacteria</taxon>
        <taxon>Halobacteriales</taxon>
        <taxon>Natronoarchaeaceae</taxon>
        <taxon>Natranaeroarchaeum</taxon>
    </lineage>
</organism>
<evidence type="ECO:0000313" key="4">
    <source>
        <dbReference type="Proteomes" id="UP000663586"/>
    </source>
</evidence>
<dbReference type="Proteomes" id="UP000663586">
    <property type="component" value="Chromosome"/>
</dbReference>
<dbReference type="GO" id="GO:0005615">
    <property type="term" value="C:extracellular space"/>
    <property type="evidence" value="ECO:0007669"/>
    <property type="project" value="InterPro"/>
</dbReference>
<dbReference type="InterPro" id="IPR042178">
    <property type="entry name" value="Serpin_sf_1"/>
</dbReference>
<dbReference type="SUPFAM" id="SSF56574">
    <property type="entry name" value="Serpins"/>
    <property type="match status" value="1"/>
</dbReference>
<dbReference type="KEGG" id="hara:AArcS_0772"/>
<evidence type="ECO:0000256" key="1">
    <source>
        <dbReference type="RuleBase" id="RU000411"/>
    </source>
</evidence>